<organism evidence="1">
    <name type="scientific">Rhizophora mucronata</name>
    <name type="common">Asiatic mangrove</name>
    <dbReference type="NCBI Taxonomy" id="61149"/>
    <lineage>
        <taxon>Eukaryota</taxon>
        <taxon>Viridiplantae</taxon>
        <taxon>Streptophyta</taxon>
        <taxon>Embryophyta</taxon>
        <taxon>Tracheophyta</taxon>
        <taxon>Spermatophyta</taxon>
        <taxon>Magnoliopsida</taxon>
        <taxon>eudicotyledons</taxon>
        <taxon>Gunneridae</taxon>
        <taxon>Pentapetalae</taxon>
        <taxon>rosids</taxon>
        <taxon>fabids</taxon>
        <taxon>Malpighiales</taxon>
        <taxon>Rhizophoraceae</taxon>
        <taxon>Rhizophora</taxon>
    </lineage>
</organism>
<protein>
    <submittedName>
        <fullName evidence="1">Uncharacterized protein</fullName>
    </submittedName>
</protein>
<evidence type="ECO:0000313" key="1">
    <source>
        <dbReference type="EMBL" id="MBX73829.1"/>
    </source>
</evidence>
<accession>A0A2P2R3I9</accession>
<dbReference type="AlphaFoldDB" id="A0A2P2R3I9"/>
<proteinExistence type="predicted"/>
<sequence>MCFPIPNSHYISVCGWQRFSVHTIFSWHLK</sequence>
<reference evidence="1" key="1">
    <citation type="submission" date="2018-02" db="EMBL/GenBank/DDBJ databases">
        <title>Rhizophora mucronata_Transcriptome.</title>
        <authorList>
            <person name="Meera S.P."/>
            <person name="Sreeshan A."/>
            <person name="Augustine A."/>
        </authorList>
    </citation>
    <scope>NUCLEOTIDE SEQUENCE</scope>
    <source>
        <tissue evidence="1">Leaf</tissue>
    </source>
</reference>
<name>A0A2P2R3I9_RHIMU</name>
<dbReference type="EMBL" id="GGEC01093345">
    <property type="protein sequence ID" value="MBX73829.1"/>
    <property type="molecule type" value="Transcribed_RNA"/>
</dbReference>